<evidence type="ECO:0000313" key="1">
    <source>
        <dbReference type="EMBL" id="WVZ16162.1"/>
    </source>
</evidence>
<dbReference type="AlphaFoldDB" id="A0AAQ3NWM8"/>
<gene>
    <name evidence="1" type="ORF">V8G54_009144</name>
</gene>
<dbReference type="EMBL" id="CP144698">
    <property type="protein sequence ID" value="WVZ16162.1"/>
    <property type="molecule type" value="Genomic_DNA"/>
</dbReference>
<evidence type="ECO:0000313" key="2">
    <source>
        <dbReference type="Proteomes" id="UP001374535"/>
    </source>
</evidence>
<dbReference type="Proteomes" id="UP001374535">
    <property type="component" value="Chromosome 3"/>
</dbReference>
<reference evidence="1 2" key="1">
    <citation type="journal article" date="2023" name="Life. Sci Alliance">
        <title>Evolutionary insights into 3D genome organization and epigenetic landscape of Vigna mungo.</title>
        <authorList>
            <person name="Junaid A."/>
            <person name="Singh B."/>
            <person name="Bhatia S."/>
        </authorList>
    </citation>
    <scope>NUCLEOTIDE SEQUENCE [LARGE SCALE GENOMIC DNA]</scope>
    <source>
        <strain evidence="1">Urdbean</strain>
    </source>
</reference>
<keyword evidence="2" id="KW-1185">Reference proteome</keyword>
<sequence length="125" mass="13819">MVEYRGKNINGVFIHVFVPTRQTVVGEIGPQFVIFLINHSVWYLSLESCVQCCEYKKGMQTEPIIGIATKETLMVQTGQALTSISDKADHEKGNRAMLLVLIVSTDKHYATIQSCLQVATANATS</sequence>
<proteinExistence type="predicted"/>
<accession>A0AAQ3NWM8</accession>
<name>A0AAQ3NWM8_VIGMU</name>
<organism evidence="1 2">
    <name type="scientific">Vigna mungo</name>
    <name type="common">Black gram</name>
    <name type="synonym">Phaseolus mungo</name>
    <dbReference type="NCBI Taxonomy" id="3915"/>
    <lineage>
        <taxon>Eukaryota</taxon>
        <taxon>Viridiplantae</taxon>
        <taxon>Streptophyta</taxon>
        <taxon>Embryophyta</taxon>
        <taxon>Tracheophyta</taxon>
        <taxon>Spermatophyta</taxon>
        <taxon>Magnoliopsida</taxon>
        <taxon>eudicotyledons</taxon>
        <taxon>Gunneridae</taxon>
        <taxon>Pentapetalae</taxon>
        <taxon>rosids</taxon>
        <taxon>fabids</taxon>
        <taxon>Fabales</taxon>
        <taxon>Fabaceae</taxon>
        <taxon>Papilionoideae</taxon>
        <taxon>50 kb inversion clade</taxon>
        <taxon>NPAAA clade</taxon>
        <taxon>indigoferoid/millettioid clade</taxon>
        <taxon>Phaseoleae</taxon>
        <taxon>Vigna</taxon>
    </lineage>
</organism>
<protein>
    <submittedName>
        <fullName evidence="1">Uncharacterized protein</fullName>
    </submittedName>
</protein>